<dbReference type="Gene3D" id="2.40.170.20">
    <property type="entry name" value="TonB-dependent receptor, beta-barrel domain"/>
    <property type="match status" value="1"/>
</dbReference>
<proteinExistence type="inferred from homology"/>
<keyword evidence="4 8" id="KW-0812">Transmembrane</keyword>
<dbReference type="Proteomes" id="UP000663814">
    <property type="component" value="Unassembled WGS sequence"/>
</dbReference>
<keyword evidence="6 8" id="KW-0472">Membrane</keyword>
<evidence type="ECO:0000313" key="13">
    <source>
        <dbReference type="EMBL" id="MBZ9612809.1"/>
    </source>
</evidence>
<feature type="signal peptide" evidence="10">
    <location>
        <begin position="1"/>
        <end position="31"/>
    </location>
</feature>
<evidence type="ECO:0000256" key="6">
    <source>
        <dbReference type="ARBA" id="ARBA00023136"/>
    </source>
</evidence>
<keyword evidence="3 8" id="KW-1134">Transmembrane beta strand</keyword>
<comment type="subcellular location">
    <subcellularLocation>
        <location evidence="1 8">Cell outer membrane</location>
        <topology evidence="1 8">Multi-pass membrane protein</topology>
    </subcellularLocation>
</comment>
<evidence type="ECO:0000256" key="8">
    <source>
        <dbReference type="PROSITE-ProRule" id="PRU01360"/>
    </source>
</evidence>
<evidence type="ECO:0000259" key="11">
    <source>
        <dbReference type="Pfam" id="PF00593"/>
    </source>
</evidence>
<protein>
    <submittedName>
        <fullName evidence="13">TonB-dependent receptor</fullName>
    </submittedName>
</protein>
<dbReference type="PROSITE" id="PS52016">
    <property type="entry name" value="TONB_DEPENDENT_REC_3"/>
    <property type="match status" value="1"/>
</dbReference>
<reference evidence="13 14" key="1">
    <citation type="submission" date="2020-12" db="EMBL/GenBank/DDBJ databases">
        <authorList>
            <person name="Ruan W."/>
            <person name="Khan S.A."/>
            <person name="Jeon C.O."/>
        </authorList>
    </citation>
    <scope>NUCLEOTIDE SEQUENCE [LARGE SCALE GENOMIC DNA]</scope>
    <source>
        <strain evidence="13 14">MA-13</strain>
    </source>
</reference>
<evidence type="ECO:0000256" key="1">
    <source>
        <dbReference type="ARBA" id="ARBA00004571"/>
    </source>
</evidence>
<evidence type="ECO:0000256" key="4">
    <source>
        <dbReference type="ARBA" id="ARBA00022692"/>
    </source>
</evidence>
<dbReference type="RefSeq" id="WP_205312290.1">
    <property type="nucleotide sequence ID" value="NZ_JAERPS020000005.1"/>
</dbReference>
<evidence type="ECO:0000256" key="10">
    <source>
        <dbReference type="SAM" id="SignalP"/>
    </source>
</evidence>
<dbReference type="InterPro" id="IPR000531">
    <property type="entry name" value="Beta-barrel_TonB"/>
</dbReference>
<dbReference type="Gene3D" id="2.170.130.10">
    <property type="entry name" value="TonB-dependent receptor, plug domain"/>
    <property type="match status" value="1"/>
</dbReference>
<organism evidence="13 14">
    <name type="scientific">Rheinheimera maricola</name>
    <dbReference type="NCBI Taxonomy" id="2793282"/>
    <lineage>
        <taxon>Bacteria</taxon>
        <taxon>Pseudomonadati</taxon>
        <taxon>Pseudomonadota</taxon>
        <taxon>Gammaproteobacteria</taxon>
        <taxon>Chromatiales</taxon>
        <taxon>Chromatiaceae</taxon>
        <taxon>Rheinheimera</taxon>
    </lineage>
</organism>
<evidence type="ECO:0000256" key="5">
    <source>
        <dbReference type="ARBA" id="ARBA00023077"/>
    </source>
</evidence>
<reference evidence="13 14" key="2">
    <citation type="submission" date="2021-08" db="EMBL/GenBank/DDBJ databases">
        <title>Rheinheimera aquimaris sp. nov., isolated from seawater of the East Sea in Korea.</title>
        <authorList>
            <person name="Kim K.H."/>
            <person name="Wenting R."/>
            <person name="Kim K.R."/>
            <person name="Jeon C.O."/>
        </authorList>
    </citation>
    <scope>NUCLEOTIDE SEQUENCE [LARGE SCALE GENOMIC DNA]</scope>
    <source>
        <strain evidence="13 14">MA-13</strain>
    </source>
</reference>
<keyword evidence="13" id="KW-0675">Receptor</keyword>
<comment type="similarity">
    <text evidence="8 9">Belongs to the TonB-dependent receptor family.</text>
</comment>
<dbReference type="Pfam" id="PF07715">
    <property type="entry name" value="Plug"/>
    <property type="match status" value="1"/>
</dbReference>
<evidence type="ECO:0000256" key="3">
    <source>
        <dbReference type="ARBA" id="ARBA00022452"/>
    </source>
</evidence>
<keyword evidence="7 8" id="KW-0998">Cell outer membrane</keyword>
<name>A0ABS7XCB4_9GAMM</name>
<sequence>MLNSNQVSKAVRLALAIGAVSVTSVSTVAHAQDEGTTVEKVERIEVTGSRIKRTDMETAQPILLVTAEDIARSGLVSVGDILKEIATNGASLGLQTNNGNTNGVVRVDLRNCGANRTLVLVNGQRWVANLGGSVDISTIPMAAIKQIEVLKDGASSIYGTDAICGVVNILTDDEFEGVQVSAYNGEYSEGDGKRESYTVTIGTTSSKGSTLLSANYTKQGEVMGGDREISSVPIFGLPARVSASGGRASPTTPNGQFRGTKDGVAGSYTLKDGAAGCLPNQDCTSLADFKLYDANTDGYNFAPVNYLIQPGETRSLYVLGNYELLDNVKLRVDGLYNNRSSAAQLAAQPLGGLAISADNVYNPFGTDIVGASFRPIVAPRVYGADNTTWRFGASLMGDFELASRTFDWDVGYVYSDNSLTQLKTGFFNSTRMATALGPSFIDAAGVARCGTAAAPITTNNCTPFNIFGGENGVTPEMLAYVGVEPRNLEFSKMTNYSANIGTELFELPAGAVAAVVGTEIRRESGFTNPDPLTVAGQVLGDNAATPTEGGFDVKEYYAEVLIPLLSDMPMAEMLELSASTRYSEYSNFGTTNNPSFKVSYRPIKELLVRASYGEGFRAPSIQELYQGQNDSRPAATDPCSSNSVPYLQNADVRSRCAAAGVPAGFVQKDPQFRAKVGGNPDVQPEEAKTKVFGLVYSPHFVENLGISVDWYNIELDNAIGARSAGYIANACYVTGIQSYCDLISRDFTGTLNGNSGEISNVLSLNQNFVGGLEREGVDINVDYRFNTEFGAFRVNWDSAIMLYEGDVGQPNNGDLNADGDISSGNQVGIYAAGASGGGARNKLKSNLSLSWSMDAWTASITAQYLSSMTEDCRGIITAATGLGQPELRNLCSHPDARRTLYAFKPGTTEVVATPDQAYATNELSSVVYFDVQMGWTAPWDTQFTVGIRNLFDKEPPLAFSAFANTYDPTYRLPGRFGYVSLTHKF</sequence>
<accession>A0ABS7XCB4</accession>
<dbReference type="InterPro" id="IPR039426">
    <property type="entry name" value="TonB-dep_rcpt-like"/>
</dbReference>
<dbReference type="InterPro" id="IPR037066">
    <property type="entry name" value="Plug_dom_sf"/>
</dbReference>
<dbReference type="InterPro" id="IPR012910">
    <property type="entry name" value="Plug_dom"/>
</dbReference>
<keyword evidence="10" id="KW-0732">Signal</keyword>
<feature type="domain" description="TonB-dependent receptor-like beta-barrel" evidence="11">
    <location>
        <begin position="372"/>
        <end position="950"/>
    </location>
</feature>
<keyword evidence="2 8" id="KW-0813">Transport</keyword>
<feature type="domain" description="TonB-dependent receptor plug" evidence="12">
    <location>
        <begin position="56"/>
        <end position="166"/>
    </location>
</feature>
<evidence type="ECO:0000313" key="14">
    <source>
        <dbReference type="Proteomes" id="UP000663814"/>
    </source>
</evidence>
<evidence type="ECO:0000256" key="7">
    <source>
        <dbReference type="ARBA" id="ARBA00023237"/>
    </source>
</evidence>
<keyword evidence="5 9" id="KW-0798">TonB box</keyword>
<evidence type="ECO:0000256" key="9">
    <source>
        <dbReference type="RuleBase" id="RU003357"/>
    </source>
</evidence>
<dbReference type="Pfam" id="PF00593">
    <property type="entry name" value="TonB_dep_Rec_b-barrel"/>
    <property type="match status" value="1"/>
</dbReference>
<evidence type="ECO:0000256" key="2">
    <source>
        <dbReference type="ARBA" id="ARBA00022448"/>
    </source>
</evidence>
<dbReference type="SUPFAM" id="SSF56935">
    <property type="entry name" value="Porins"/>
    <property type="match status" value="1"/>
</dbReference>
<dbReference type="InterPro" id="IPR036942">
    <property type="entry name" value="Beta-barrel_TonB_sf"/>
</dbReference>
<feature type="chain" id="PRO_5046545022" evidence="10">
    <location>
        <begin position="32"/>
        <end position="985"/>
    </location>
</feature>
<evidence type="ECO:0000259" key="12">
    <source>
        <dbReference type="Pfam" id="PF07715"/>
    </source>
</evidence>
<dbReference type="PANTHER" id="PTHR47234:SF2">
    <property type="entry name" value="TONB-DEPENDENT RECEPTOR"/>
    <property type="match status" value="1"/>
</dbReference>
<dbReference type="EMBL" id="JAERPS020000005">
    <property type="protein sequence ID" value="MBZ9612809.1"/>
    <property type="molecule type" value="Genomic_DNA"/>
</dbReference>
<keyword evidence="14" id="KW-1185">Reference proteome</keyword>
<gene>
    <name evidence="13" type="ORF">I4W93_014535</name>
</gene>
<comment type="caution">
    <text evidence="13">The sequence shown here is derived from an EMBL/GenBank/DDBJ whole genome shotgun (WGS) entry which is preliminary data.</text>
</comment>
<dbReference type="PANTHER" id="PTHR47234">
    <property type="match status" value="1"/>
</dbReference>